<accession>A0A5P1ER25</accession>
<dbReference type="Proteomes" id="UP000243459">
    <property type="component" value="Chromosome 5"/>
</dbReference>
<evidence type="ECO:0000256" key="1">
    <source>
        <dbReference type="SAM" id="MobiDB-lite"/>
    </source>
</evidence>
<protein>
    <submittedName>
        <fullName evidence="2">Uncharacterized protein</fullName>
    </submittedName>
</protein>
<feature type="region of interest" description="Disordered" evidence="1">
    <location>
        <begin position="61"/>
        <end position="102"/>
    </location>
</feature>
<feature type="compositionally biased region" description="Polar residues" evidence="1">
    <location>
        <begin position="68"/>
        <end position="77"/>
    </location>
</feature>
<dbReference type="EMBL" id="CM007385">
    <property type="protein sequence ID" value="ONK68458.1"/>
    <property type="molecule type" value="Genomic_DNA"/>
</dbReference>
<sequence>MNAKMERWKMSSLLLSASKPPRWKMTRAREDRGPNAQEMLGLGSLESQILLILPQEFHECQDGEVENVQPSPVSQQAPEVEDDKSKRRSRTERPRNAWARFS</sequence>
<organism evidence="2 3">
    <name type="scientific">Asparagus officinalis</name>
    <name type="common">Garden asparagus</name>
    <dbReference type="NCBI Taxonomy" id="4686"/>
    <lineage>
        <taxon>Eukaryota</taxon>
        <taxon>Viridiplantae</taxon>
        <taxon>Streptophyta</taxon>
        <taxon>Embryophyta</taxon>
        <taxon>Tracheophyta</taxon>
        <taxon>Spermatophyta</taxon>
        <taxon>Magnoliopsida</taxon>
        <taxon>Liliopsida</taxon>
        <taxon>Asparagales</taxon>
        <taxon>Asparagaceae</taxon>
        <taxon>Asparagoideae</taxon>
        <taxon>Asparagus</taxon>
    </lineage>
</organism>
<proteinExistence type="predicted"/>
<gene>
    <name evidence="2" type="ORF">A4U43_C05F11740</name>
</gene>
<name>A0A5P1ER25_ASPOF</name>
<evidence type="ECO:0000313" key="3">
    <source>
        <dbReference type="Proteomes" id="UP000243459"/>
    </source>
</evidence>
<dbReference type="Gramene" id="ONK68458">
    <property type="protein sequence ID" value="ONK68458"/>
    <property type="gene ID" value="A4U43_C05F11740"/>
</dbReference>
<dbReference type="AlphaFoldDB" id="A0A5P1ER25"/>
<keyword evidence="3" id="KW-1185">Reference proteome</keyword>
<evidence type="ECO:0000313" key="2">
    <source>
        <dbReference type="EMBL" id="ONK68458.1"/>
    </source>
</evidence>
<reference evidence="3" key="1">
    <citation type="journal article" date="2017" name="Nat. Commun.">
        <title>The asparagus genome sheds light on the origin and evolution of a young Y chromosome.</title>
        <authorList>
            <person name="Harkess A."/>
            <person name="Zhou J."/>
            <person name="Xu C."/>
            <person name="Bowers J.E."/>
            <person name="Van der Hulst R."/>
            <person name="Ayyampalayam S."/>
            <person name="Mercati F."/>
            <person name="Riccardi P."/>
            <person name="McKain M.R."/>
            <person name="Kakrana A."/>
            <person name="Tang H."/>
            <person name="Ray J."/>
            <person name="Groenendijk J."/>
            <person name="Arikit S."/>
            <person name="Mathioni S.M."/>
            <person name="Nakano M."/>
            <person name="Shan H."/>
            <person name="Telgmann-Rauber A."/>
            <person name="Kanno A."/>
            <person name="Yue Z."/>
            <person name="Chen H."/>
            <person name="Li W."/>
            <person name="Chen Y."/>
            <person name="Xu X."/>
            <person name="Zhang Y."/>
            <person name="Luo S."/>
            <person name="Chen H."/>
            <person name="Gao J."/>
            <person name="Mao Z."/>
            <person name="Pires J.C."/>
            <person name="Luo M."/>
            <person name="Kudrna D."/>
            <person name="Wing R.A."/>
            <person name="Meyers B.C."/>
            <person name="Yi K."/>
            <person name="Kong H."/>
            <person name="Lavrijsen P."/>
            <person name="Sunseri F."/>
            <person name="Falavigna A."/>
            <person name="Ye Y."/>
            <person name="Leebens-Mack J.H."/>
            <person name="Chen G."/>
        </authorList>
    </citation>
    <scope>NUCLEOTIDE SEQUENCE [LARGE SCALE GENOMIC DNA]</scope>
    <source>
        <strain evidence="3">cv. DH0086</strain>
    </source>
</reference>